<evidence type="ECO:0000259" key="5">
    <source>
        <dbReference type="PROSITE" id="PS50893"/>
    </source>
</evidence>
<dbReference type="KEGG" id="dfo:Dform_01634"/>
<gene>
    <name evidence="6" type="ORF">Dform_01634</name>
</gene>
<evidence type="ECO:0000256" key="4">
    <source>
        <dbReference type="ARBA" id="ARBA00022840"/>
    </source>
</evidence>
<dbReference type="InterPro" id="IPR050763">
    <property type="entry name" value="ABC_transporter_ATP-binding"/>
</dbReference>
<keyword evidence="4 6" id="KW-0067">ATP-binding</keyword>
<reference evidence="7" key="1">
    <citation type="submission" date="2016-11" db="EMBL/GenBank/DDBJ databases">
        <title>Dehalogenimonas formicexedens sp. nov., a chlorinated alkane respiring bacterium isolated from contaminated groundwater.</title>
        <authorList>
            <person name="Key T.A."/>
            <person name="Bowman K.S."/>
            <person name="Lee I."/>
            <person name="Chun J."/>
            <person name="Albuquerque L."/>
            <person name="da Costa M.S."/>
            <person name="Rainey F.A."/>
            <person name="Moe W.M."/>
        </authorList>
    </citation>
    <scope>NUCLEOTIDE SEQUENCE [LARGE SCALE GENOMIC DNA]</scope>
    <source>
        <strain evidence="7">NSZ-14</strain>
    </source>
</reference>
<proteinExistence type="inferred from homology"/>
<dbReference type="PROSITE" id="PS00211">
    <property type="entry name" value="ABC_TRANSPORTER_1"/>
    <property type="match status" value="1"/>
</dbReference>
<dbReference type="PANTHER" id="PTHR42711:SF5">
    <property type="entry name" value="ABC TRANSPORTER ATP-BINDING PROTEIN NATA"/>
    <property type="match status" value="1"/>
</dbReference>
<dbReference type="EMBL" id="CP018258">
    <property type="protein sequence ID" value="APV44955.1"/>
    <property type="molecule type" value="Genomic_DNA"/>
</dbReference>
<dbReference type="Proteomes" id="UP000185934">
    <property type="component" value="Chromosome"/>
</dbReference>
<dbReference type="InterPro" id="IPR027417">
    <property type="entry name" value="P-loop_NTPase"/>
</dbReference>
<evidence type="ECO:0000313" key="6">
    <source>
        <dbReference type="EMBL" id="APV44955.1"/>
    </source>
</evidence>
<sequence>MTPHAVEVRNLTKQYKDVTAVDNLSLDIFEGECFGLLGPNGAGKTTLVKMLTTTSPLTGGTINVMGMDLHKEPRRIKSLYGVVPQGDNLDPELSVMENLITFARYFDIPREEARIRATGALSLFKLEHKASGKIKNLSGGMKRRLLLARALLNKPRIIILDEPTVGLDPQSKYLVWQKLKGLKSRGVTLLLTTQNMDEAAVLSDRVAIMHQGKILSLDKPNALVEKYVGDRVVEILPNEQRRAELQDELNKRGVEFEAVDSIFQVFHSPTDALCADLGNLGFNAWQRLGTLEDVFIKLTGRGLVE</sequence>
<accession>A0A1P8F934</accession>
<dbReference type="OrthoDB" id="9804819at2"/>
<dbReference type="Pfam" id="PF00005">
    <property type="entry name" value="ABC_tran"/>
    <property type="match status" value="1"/>
</dbReference>
<evidence type="ECO:0000256" key="1">
    <source>
        <dbReference type="ARBA" id="ARBA00005417"/>
    </source>
</evidence>
<dbReference type="Gene3D" id="3.40.50.300">
    <property type="entry name" value="P-loop containing nucleotide triphosphate hydrolases"/>
    <property type="match status" value="1"/>
</dbReference>
<keyword evidence="7" id="KW-1185">Reference proteome</keyword>
<dbReference type="SMART" id="SM00382">
    <property type="entry name" value="AAA"/>
    <property type="match status" value="1"/>
</dbReference>
<dbReference type="GO" id="GO:0016887">
    <property type="term" value="F:ATP hydrolysis activity"/>
    <property type="evidence" value="ECO:0007669"/>
    <property type="project" value="InterPro"/>
</dbReference>
<dbReference type="InterPro" id="IPR017871">
    <property type="entry name" value="ABC_transporter-like_CS"/>
</dbReference>
<dbReference type="InterPro" id="IPR003439">
    <property type="entry name" value="ABC_transporter-like_ATP-bd"/>
</dbReference>
<dbReference type="PROSITE" id="PS50893">
    <property type="entry name" value="ABC_TRANSPORTER_2"/>
    <property type="match status" value="1"/>
</dbReference>
<protein>
    <submittedName>
        <fullName evidence="6">Lipooligosaccharide transport system ATP-binding protein</fullName>
    </submittedName>
</protein>
<comment type="similarity">
    <text evidence="1">Belongs to the ABC transporter superfamily.</text>
</comment>
<feature type="domain" description="ABC transporter" evidence="5">
    <location>
        <begin position="6"/>
        <end position="236"/>
    </location>
</feature>
<dbReference type="PANTHER" id="PTHR42711">
    <property type="entry name" value="ABC TRANSPORTER ATP-BINDING PROTEIN"/>
    <property type="match status" value="1"/>
</dbReference>
<name>A0A1P8F934_9CHLR</name>
<keyword evidence="2" id="KW-0813">Transport</keyword>
<dbReference type="InterPro" id="IPR003593">
    <property type="entry name" value="AAA+_ATPase"/>
</dbReference>
<evidence type="ECO:0000256" key="3">
    <source>
        <dbReference type="ARBA" id="ARBA00022741"/>
    </source>
</evidence>
<organism evidence="6 7">
    <name type="scientific">Dehalogenimonas formicexedens</name>
    <dbReference type="NCBI Taxonomy" id="1839801"/>
    <lineage>
        <taxon>Bacteria</taxon>
        <taxon>Bacillati</taxon>
        <taxon>Chloroflexota</taxon>
        <taxon>Dehalococcoidia</taxon>
        <taxon>Dehalococcoidales</taxon>
        <taxon>Dehalococcoidaceae</taxon>
        <taxon>Dehalogenimonas</taxon>
    </lineage>
</organism>
<evidence type="ECO:0000256" key="2">
    <source>
        <dbReference type="ARBA" id="ARBA00022448"/>
    </source>
</evidence>
<evidence type="ECO:0000313" key="7">
    <source>
        <dbReference type="Proteomes" id="UP000185934"/>
    </source>
</evidence>
<dbReference type="STRING" id="1839801.Dform_01634"/>
<dbReference type="SUPFAM" id="SSF52540">
    <property type="entry name" value="P-loop containing nucleoside triphosphate hydrolases"/>
    <property type="match status" value="1"/>
</dbReference>
<keyword evidence="3" id="KW-0547">Nucleotide-binding</keyword>
<dbReference type="AlphaFoldDB" id="A0A1P8F934"/>
<dbReference type="GO" id="GO:0005524">
    <property type="term" value="F:ATP binding"/>
    <property type="evidence" value="ECO:0007669"/>
    <property type="project" value="UniProtKB-KW"/>
</dbReference>